<comment type="caution">
    <text evidence="2">The sequence shown here is derived from an EMBL/GenBank/DDBJ whole genome shotgun (WGS) entry which is preliminary data.</text>
</comment>
<gene>
    <name evidence="2" type="ORF">P5673_031999</name>
</gene>
<keyword evidence="1" id="KW-0732">Signal</keyword>
<accession>A0AAD9PRU3</accession>
<evidence type="ECO:0000313" key="2">
    <source>
        <dbReference type="EMBL" id="KAK2547912.1"/>
    </source>
</evidence>
<feature type="non-terminal residue" evidence="2">
    <location>
        <position position="158"/>
    </location>
</feature>
<dbReference type="AlphaFoldDB" id="A0AAD9PRU3"/>
<feature type="signal peptide" evidence="1">
    <location>
        <begin position="1"/>
        <end position="20"/>
    </location>
</feature>
<name>A0AAD9PRU3_ACRCE</name>
<reference evidence="2" key="2">
    <citation type="journal article" date="2023" name="Science">
        <title>Genomic signatures of disease resistance in endangered staghorn corals.</title>
        <authorList>
            <person name="Vollmer S.V."/>
            <person name="Selwyn J.D."/>
            <person name="Despard B.A."/>
            <person name="Roesel C.L."/>
        </authorList>
    </citation>
    <scope>NUCLEOTIDE SEQUENCE</scope>
    <source>
        <strain evidence="2">K2</strain>
    </source>
</reference>
<organism evidence="2 3">
    <name type="scientific">Acropora cervicornis</name>
    <name type="common">Staghorn coral</name>
    <dbReference type="NCBI Taxonomy" id="6130"/>
    <lineage>
        <taxon>Eukaryota</taxon>
        <taxon>Metazoa</taxon>
        <taxon>Cnidaria</taxon>
        <taxon>Anthozoa</taxon>
        <taxon>Hexacorallia</taxon>
        <taxon>Scleractinia</taxon>
        <taxon>Astrocoeniina</taxon>
        <taxon>Acroporidae</taxon>
        <taxon>Acropora</taxon>
    </lineage>
</organism>
<proteinExistence type="predicted"/>
<evidence type="ECO:0000256" key="1">
    <source>
        <dbReference type="SAM" id="SignalP"/>
    </source>
</evidence>
<evidence type="ECO:0000313" key="3">
    <source>
        <dbReference type="Proteomes" id="UP001249851"/>
    </source>
</evidence>
<dbReference type="EMBL" id="JARQWQ010000162">
    <property type="protein sequence ID" value="KAK2547912.1"/>
    <property type="molecule type" value="Genomic_DNA"/>
</dbReference>
<evidence type="ECO:0008006" key="4">
    <source>
        <dbReference type="Google" id="ProtNLM"/>
    </source>
</evidence>
<sequence length="158" mass="17832">MTCLIILGCFLTGSLEEALSKSVKFFFIVLKDISAAAECRRLQFQQPMVNRTLKCHVIKRVLVESESGCEANCFADDDCMSINLGPKTEDKRHICEISNSDHDIHPSDMWNMTGFIYKPVWNYCSSSPCPENQKCQTGFTSKGYRCTETSSGKEIDHN</sequence>
<protein>
    <recommendedName>
        <fullName evidence="4">Apple domain-containing protein</fullName>
    </recommendedName>
</protein>
<feature type="chain" id="PRO_5041955066" description="Apple domain-containing protein" evidence="1">
    <location>
        <begin position="21"/>
        <end position="158"/>
    </location>
</feature>
<dbReference type="Proteomes" id="UP001249851">
    <property type="component" value="Unassembled WGS sequence"/>
</dbReference>
<keyword evidence="3" id="KW-1185">Reference proteome</keyword>
<reference evidence="2" key="1">
    <citation type="journal article" date="2023" name="G3 (Bethesda)">
        <title>Whole genome assembly and annotation of the endangered Caribbean coral Acropora cervicornis.</title>
        <authorList>
            <person name="Selwyn J.D."/>
            <person name="Vollmer S.V."/>
        </authorList>
    </citation>
    <scope>NUCLEOTIDE SEQUENCE</scope>
    <source>
        <strain evidence="2">K2</strain>
    </source>
</reference>